<dbReference type="OrthoDB" id="6058488at2759"/>
<name>A0A8W8K8E5_MAGGI</name>
<organism evidence="2 3">
    <name type="scientific">Magallana gigas</name>
    <name type="common">Pacific oyster</name>
    <name type="synonym">Crassostrea gigas</name>
    <dbReference type="NCBI Taxonomy" id="29159"/>
    <lineage>
        <taxon>Eukaryota</taxon>
        <taxon>Metazoa</taxon>
        <taxon>Spiralia</taxon>
        <taxon>Lophotrochozoa</taxon>
        <taxon>Mollusca</taxon>
        <taxon>Bivalvia</taxon>
        <taxon>Autobranchia</taxon>
        <taxon>Pteriomorphia</taxon>
        <taxon>Ostreida</taxon>
        <taxon>Ostreoidea</taxon>
        <taxon>Ostreidae</taxon>
        <taxon>Magallana</taxon>
    </lineage>
</organism>
<evidence type="ECO:0000313" key="2">
    <source>
        <dbReference type="EnsemblMetazoa" id="G22415.2:cds"/>
    </source>
</evidence>
<sequence length="795" mass="87090">MWKFIILLGITIGGAAAQGQQGQPGQGQGQGQGQGSQFNSPCLQMFDQNFRKCFKDNGNFELEVIFSLVTNGSSGPLPQGTSRQQLMPVVCGNREKVDACVKPIIQSIQVQCSDRENMMMDSTIQSTGRAIAVMCGVTPEMPPCLKRFDDNFKSCMTQQKINHDNYFKLLANQTEGTGMTFPQLRDSTCNKPTQQVIVGCASGGLQSLANECTKQEQFMVGQTLQNMMASYQAVCTGQPLVGPGRAPSACLQKFEEELNQCSIDTMGAPLNDIMILLTRGQVPEGQDIQKLNKTICDNFHSFEECGKNVVIKNQCKGKDLLISEGTFANVIITVGAYCHDTTVPGACMLTLQQQFTKCFGQVGLDPAVYFSNITAHKGAILGTNKAMADKYCSKKSELYTCMKKVMHQCPGAEQTMAMTGFDLVSMERAVSILCDDIPEYLAGIDCFAKPSDKARVCIANMGRDITQMSANQMAKGISLDGFLNEFCKIRVDHVTCDSQAWPTCDPRAIALKTKFECHLLPVRCHDVNEDEISKVCPADSRVKPHTCVDDVKVNIGNCLAPYNIDPETFIVNVTHDRSNMIGSRSQAQNFCQNRQSVFKCLRDTLDRCAGASELLAYWGHQQDLLEDALDLLCQNMDGYEKLSTCASGATSQINQCQKNSEMKMGDLTNLTPNSQTSSSYYTQFCSVRLEQLQCDLKAVKSSCDAASVGLKTEFECNLIQDRCQGLKRADFNRICNVNNYARSNRVRNNGGSPQNTITNNKPNVLGGQEGNNSAGGLFNISATLVTIGLSLLVFL</sequence>
<reference evidence="2" key="1">
    <citation type="submission" date="2022-08" db="UniProtKB">
        <authorList>
            <consortium name="EnsemblMetazoa"/>
        </authorList>
    </citation>
    <scope>IDENTIFICATION</scope>
    <source>
        <strain evidence="2">05x7-T-G4-1.051#20</strain>
    </source>
</reference>
<dbReference type="Proteomes" id="UP000005408">
    <property type="component" value="Unassembled WGS sequence"/>
</dbReference>
<dbReference type="AlphaFoldDB" id="A0A8W8K8E5"/>
<proteinExistence type="predicted"/>
<protein>
    <submittedName>
        <fullName evidence="2">Uncharacterized protein</fullName>
    </submittedName>
</protein>
<feature type="signal peptide" evidence="1">
    <location>
        <begin position="1"/>
        <end position="17"/>
    </location>
</feature>
<accession>A0A8W8K8E5</accession>
<keyword evidence="1" id="KW-0732">Signal</keyword>
<feature type="chain" id="PRO_5036447579" evidence="1">
    <location>
        <begin position="18"/>
        <end position="795"/>
    </location>
</feature>
<dbReference type="EnsemblMetazoa" id="G22415.2">
    <property type="protein sequence ID" value="G22415.2:cds"/>
    <property type="gene ID" value="G22415"/>
</dbReference>
<evidence type="ECO:0000256" key="1">
    <source>
        <dbReference type="SAM" id="SignalP"/>
    </source>
</evidence>
<keyword evidence="3" id="KW-1185">Reference proteome</keyword>
<evidence type="ECO:0000313" key="3">
    <source>
        <dbReference type="Proteomes" id="UP000005408"/>
    </source>
</evidence>
<dbReference type="OMA" id="CPGAEQT"/>